<dbReference type="SUPFAM" id="SSF52540">
    <property type="entry name" value="P-loop containing nucleoside triphosphate hydrolases"/>
    <property type="match status" value="1"/>
</dbReference>
<keyword evidence="1" id="KW-0813">Transport</keyword>
<keyword evidence="2" id="KW-1003">Cell membrane</keyword>
<dbReference type="PROSITE" id="PS50893">
    <property type="entry name" value="ABC_TRANSPORTER_2"/>
    <property type="match status" value="1"/>
</dbReference>
<evidence type="ECO:0000256" key="1">
    <source>
        <dbReference type="ARBA" id="ARBA00022448"/>
    </source>
</evidence>
<evidence type="ECO:0000259" key="5">
    <source>
        <dbReference type="PROSITE" id="PS50893"/>
    </source>
</evidence>
<dbReference type="Gene3D" id="3.40.50.300">
    <property type="entry name" value="P-loop containing nucleotide triphosphate hydrolases"/>
    <property type="match status" value="1"/>
</dbReference>
<dbReference type="PANTHER" id="PTHR43023">
    <property type="entry name" value="PROTEIN TRIGALACTOSYLDIACYLGLYCEROL 3, CHLOROPLASTIC"/>
    <property type="match status" value="1"/>
</dbReference>
<protein>
    <submittedName>
        <fullName evidence="6">ATP-binding cassette domain-containing protein</fullName>
    </submittedName>
</protein>
<evidence type="ECO:0000256" key="3">
    <source>
        <dbReference type="ARBA" id="ARBA00022741"/>
    </source>
</evidence>
<dbReference type="GO" id="GO:0005524">
    <property type="term" value="F:ATP binding"/>
    <property type="evidence" value="ECO:0007669"/>
    <property type="project" value="UniProtKB-KW"/>
</dbReference>
<dbReference type="InterPro" id="IPR027417">
    <property type="entry name" value="P-loop_NTPase"/>
</dbReference>
<dbReference type="Proteomes" id="UP000648257">
    <property type="component" value="Unassembled WGS sequence"/>
</dbReference>
<keyword evidence="3" id="KW-0547">Nucleotide-binding</keyword>
<gene>
    <name evidence="6" type="ORF">H8K52_03370</name>
</gene>
<dbReference type="PROSITE" id="PS00211">
    <property type="entry name" value="ABC_TRANSPORTER_1"/>
    <property type="match status" value="1"/>
</dbReference>
<comment type="caution">
    <text evidence="6">The sequence shown here is derived from an EMBL/GenBank/DDBJ whole genome shotgun (WGS) entry which is preliminary data.</text>
</comment>
<dbReference type="InterPro" id="IPR017871">
    <property type="entry name" value="ABC_transporter-like_CS"/>
</dbReference>
<dbReference type="SMART" id="SM00382">
    <property type="entry name" value="AAA"/>
    <property type="match status" value="1"/>
</dbReference>
<accession>A0ABR6X0E6</accession>
<dbReference type="Pfam" id="PF00005">
    <property type="entry name" value="ABC_tran"/>
    <property type="match status" value="1"/>
</dbReference>
<reference evidence="6 7" key="1">
    <citation type="submission" date="2020-08" db="EMBL/GenBank/DDBJ databases">
        <title>Novel species isolated from subtropical streams in China.</title>
        <authorList>
            <person name="Lu H."/>
        </authorList>
    </citation>
    <scope>NUCLEOTIDE SEQUENCE [LARGE SCALE GENOMIC DNA]</scope>
    <source>
        <strain evidence="6 7">KACC 16656</strain>
    </source>
</reference>
<evidence type="ECO:0000256" key="4">
    <source>
        <dbReference type="ARBA" id="ARBA00022840"/>
    </source>
</evidence>
<evidence type="ECO:0000313" key="6">
    <source>
        <dbReference type="EMBL" id="MBC3806387.1"/>
    </source>
</evidence>
<keyword evidence="7" id="KW-1185">Reference proteome</keyword>
<dbReference type="EMBL" id="JACOFW010000002">
    <property type="protein sequence ID" value="MBC3806387.1"/>
    <property type="molecule type" value="Genomic_DNA"/>
</dbReference>
<name>A0ABR6X0E6_9BURK</name>
<evidence type="ECO:0000313" key="7">
    <source>
        <dbReference type="Proteomes" id="UP000648257"/>
    </source>
</evidence>
<dbReference type="PANTHER" id="PTHR43023:SF3">
    <property type="entry name" value="PROTEIN TRIGALACTOSYLDIACYLGLYCEROL 3, CHLOROPLASTIC"/>
    <property type="match status" value="1"/>
</dbReference>
<keyword evidence="2" id="KW-0472">Membrane</keyword>
<sequence length="292" mass="32083">MSLINRMQNQTDPALTESVIEIAHLRTQFGRTVIHDDLNLQIHRGEIFSIVGGSGSGKTVLMRQILGLEVPKSGSIRVFGDDIHAPKQQHLEHLRRRSGMLFQHGALYSALNVIENVAQPLRELGNLPESLVMDIAYLKLHMSGIGFEHAKKMPSDLSGGMIKRIALARAIALDPELLFLDEPTAGLDPDSSDGFVNLIQSLHQSLKLTVVMVTHDLDTLFALSSRIGVIADKKMIAVGSAREVTQVQHPFIQTYFRGGRGIRAMEVLPQAAIKQDRTTLDTDTESGVNDGK</sequence>
<proteinExistence type="predicted"/>
<keyword evidence="4 6" id="KW-0067">ATP-binding</keyword>
<dbReference type="InterPro" id="IPR003593">
    <property type="entry name" value="AAA+_ATPase"/>
</dbReference>
<feature type="domain" description="ABC transporter" evidence="5">
    <location>
        <begin position="20"/>
        <end position="257"/>
    </location>
</feature>
<organism evidence="6 7">
    <name type="scientific">Undibacterium seohonense</name>
    <dbReference type="NCBI Taxonomy" id="1344950"/>
    <lineage>
        <taxon>Bacteria</taxon>
        <taxon>Pseudomonadati</taxon>
        <taxon>Pseudomonadota</taxon>
        <taxon>Betaproteobacteria</taxon>
        <taxon>Burkholderiales</taxon>
        <taxon>Oxalobacteraceae</taxon>
        <taxon>Undibacterium</taxon>
    </lineage>
</organism>
<dbReference type="InterPro" id="IPR003439">
    <property type="entry name" value="ABC_transporter-like_ATP-bd"/>
</dbReference>
<evidence type="ECO:0000256" key="2">
    <source>
        <dbReference type="ARBA" id="ARBA00022475"/>
    </source>
</evidence>